<feature type="transmembrane region" description="Helical" evidence="1">
    <location>
        <begin position="342"/>
        <end position="363"/>
    </location>
</feature>
<feature type="transmembrane region" description="Helical" evidence="1">
    <location>
        <begin position="64"/>
        <end position="84"/>
    </location>
</feature>
<feature type="transmembrane region" description="Helical" evidence="1">
    <location>
        <begin position="312"/>
        <end position="330"/>
    </location>
</feature>
<feature type="transmembrane region" description="Helical" evidence="1">
    <location>
        <begin position="369"/>
        <end position="387"/>
    </location>
</feature>
<feature type="transmembrane region" description="Helical" evidence="1">
    <location>
        <begin position="150"/>
        <end position="167"/>
    </location>
</feature>
<evidence type="ECO:0000313" key="3">
    <source>
        <dbReference type="Proteomes" id="UP001595967"/>
    </source>
</evidence>
<dbReference type="EMBL" id="JBHSEW010000001">
    <property type="protein sequence ID" value="MFC4620861.1"/>
    <property type="molecule type" value="Genomic_DNA"/>
</dbReference>
<dbReference type="Proteomes" id="UP001595967">
    <property type="component" value="Unassembled WGS sequence"/>
</dbReference>
<evidence type="ECO:0000313" key="2">
    <source>
        <dbReference type="EMBL" id="MFC4620861.1"/>
    </source>
</evidence>
<keyword evidence="1" id="KW-0812">Transmembrane</keyword>
<proteinExistence type="predicted"/>
<feature type="transmembrane region" description="Helical" evidence="1">
    <location>
        <begin position="21"/>
        <end position="44"/>
    </location>
</feature>
<dbReference type="Pfam" id="PF05940">
    <property type="entry name" value="NnrS"/>
    <property type="match status" value="1"/>
</dbReference>
<gene>
    <name evidence="2" type="ORF">ACFO3A_01335</name>
</gene>
<dbReference type="RefSeq" id="WP_377723267.1">
    <property type="nucleotide sequence ID" value="NZ_JBHSEW010000001.1"/>
</dbReference>
<evidence type="ECO:0000256" key="1">
    <source>
        <dbReference type="SAM" id="Phobius"/>
    </source>
</evidence>
<protein>
    <submittedName>
        <fullName evidence="2">NnrS family protein</fullName>
    </submittedName>
</protein>
<feature type="transmembrane region" description="Helical" evidence="1">
    <location>
        <begin position="279"/>
        <end position="300"/>
    </location>
</feature>
<name>A0ABV9GRM4_9BURK</name>
<accession>A0ABV9GRM4</accession>
<keyword evidence="1" id="KW-0472">Membrane</keyword>
<keyword evidence="1" id="KW-1133">Transmembrane helix</keyword>
<sequence length="406" mass="42980">MMNPQSSPLDRQHPVWICAMRPFFLLALVCAIPLLLWWGGVLAWGWPAPAVAGGAIVWHAHELVLGFAVAGVAGFALTALPEFTGVACGTCRQLRVLVGLWLLVRLGFWVSGWLGLPALALAGASQLALLLGVAWVLLPALKTATGRRHWAFAWLVLALAVTSAGFYSDVLRGLPGLRWLDATVGVLMLLIVVAASRISMRIVNNAIEEITPGADPYLARPPRRTLAALCIGFYTVAEFVAPWQPVTGWLGLAAAAAMLNLLNDWHVGRPLWKKRFPALLYAMYWCMALGYGALGAAQLGWLDGGSSAGRHFLTMGAIGLGMFIVLSIAGRAHVGRPSDPGPWLGLGGAVLLAATVWRAAAAVLGSNGLGLAVAAALWCIAFALLAWRVAPGLWLARTDGKQGCAD</sequence>
<feature type="transmembrane region" description="Helical" evidence="1">
    <location>
        <begin position="179"/>
        <end position="198"/>
    </location>
</feature>
<feature type="transmembrane region" description="Helical" evidence="1">
    <location>
        <begin position="226"/>
        <end position="243"/>
    </location>
</feature>
<organism evidence="2 3">
    <name type="scientific">Comamonas nitrativorans</name>
    <dbReference type="NCBI Taxonomy" id="108437"/>
    <lineage>
        <taxon>Bacteria</taxon>
        <taxon>Pseudomonadati</taxon>
        <taxon>Pseudomonadota</taxon>
        <taxon>Betaproteobacteria</taxon>
        <taxon>Burkholderiales</taxon>
        <taxon>Comamonadaceae</taxon>
        <taxon>Comamonas</taxon>
    </lineage>
</organism>
<feature type="transmembrane region" description="Helical" evidence="1">
    <location>
        <begin position="120"/>
        <end position="138"/>
    </location>
</feature>
<dbReference type="InterPro" id="IPR010266">
    <property type="entry name" value="NnrS"/>
</dbReference>
<keyword evidence="3" id="KW-1185">Reference proteome</keyword>
<reference evidence="3" key="1">
    <citation type="journal article" date="2019" name="Int. J. Syst. Evol. Microbiol.">
        <title>The Global Catalogue of Microorganisms (GCM) 10K type strain sequencing project: providing services to taxonomists for standard genome sequencing and annotation.</title>
        <authorList>
            <consortium name="The Broad Institute Genomics Platform"/>
            <consortium name="The Broad Institute Genome Sequencing Center for Infectious Disease"/>
            <person name="Wu L."/>
            <person name="Ma J."/>
        </authorList>
    </citation>
    <scope>NUCLEOTIDE SEQUENCE [LARGE SCALE GENOMIC DNA]</scope>
    <source>
        <strain evidence="3">JCM 11650</strain>
    </source>
</reference>
<feature type="transmembrane region" description="Helical" evidence="1">
    <location>
        <begin position="249"/>
        <end position="267"/>
    </location>
</feature>
<comment type="caution">
    <text evidence="2">The sequence shown here is derived from an EMBL/GenBank/DDBJ whole genome shotgun (WGS) entry which is preliminary data.</text>
</comment>
<feature type="transmembrane region" description="Helical" evidence="1">
    <location>
        <begin position="96"/>
        <end position="114"/>
    </location>
</feature>